<evidence type="ECO:0000313" key="3">
    <source>
        <dbReference type="Proteomes" id="UP000552097"/>
    </source>
</evidence>
<dbReference type="Proteomes" id="UP000552097">
    <property type="component" value="Unassembled WGS sequence"/>
</dbReference>
<dbReference type="AlphaFoldDB" id="A0A7W9HJW3"/>
<feature type="transmembrane region" description="Helical" evidence="1">
    <location>
        <begin position="226"/>
        <end position="244"/>
    </location>
</feature>
<keyword evidence="1" id="KW-0812">Transmembrane</keyword>
<proteinExistence type="predicted"/>
<dbReference type="EMBL" id="JACHMO010000001">
    <property type="protein sequence ID" value="MBB5803184.1"/>
    <property type="molecule type" value="Genomic_DNA"/>
</dbReference>
<keyword evidence="1" id="KW-1133">Transmembrane helix</keyword>
<name>A0A7W9HJW3_9PSEU</name>
<feature type="transmembrane region" description="Helical" evidence="1">
    <location>
        <begin position="16"/>
        <end position="35"/>
    </location>
</feature>
<sequence length="299" mass="32407">MGGFFQELAKVLAQRWLSLLAIPGAFFIAVAWLAVTLGHAKAWDHTLLSQRATAVATTVTKLPAGAQVLLAVAFLVAPAGVGFAVQALAGVTRRLWLGQWPRQLAALPVRRRRARWHRLVAKRRRLEEESREPRTAREQDLIDAAADRVNRMAMAEPGRPTWMGDRIHAVESVALHRSGLDLTFGWPRLWLLLPETTRTELGNAHAAFAAAVATGTWALPYLALGAFWWPAAVIAVLVGLTGWARARAAITDLSSLAEAAVDLHGRELAAALGVVDPEGTGPLTVDDGERTTALMRKGR</sequence>
<keyword evidence="3" id="KW-1185">Reference proteome</keyword>
<accession>A0A7W9HJW3</accession>
<evidence type="ECO:0008006" key="4">
    <source>
        <dbReference type="Google" id="ProtNLM"/>
    </source>
</evidence>
<keyword evidence="1" id="KW-0472">Membrane</keyword>
<dbReference type="RefSeq" id="WP_184920378.1">
    <property type="nucleotide sequence ID" value="NZ_JACHMO010000001.1"/>
</dbReference>
<evidence type="ECO:0000313" key="2">
    <source>
        <dbReference type="EMBL" id="MBB5803184.1"/>
    </source>
</evidence>
<gene>
    <name evidence="2" type="ORF">F4560_002952</name>
</gene>
<protein>
    <recommendedName>
        <fullName evidence="4">Vegetative cell wall protein gp1</fullName>
    </recommendedName>
</protein>
<reference evidence="2 3" key="1">
    <citation type="submission" date="2020-08" db="EMBL/GenBank/DDBJ databases">
        <title>Sequencing the genomes of 1000 actinobacteria strains.</title>
        <authorList>
            <person name="Klenk H.-P."/>
        </authorList>
    </citation>
    <scope>NUCLEOTIDE SEQUENCE [LARGE SCALE GENOMIC DNA]</scope>
    <source>
        <strain evidence="2 3">DSM 45486</strain>
    </source>
</reference>
<feature type="transmembrane region" description="Helical" evidence="1">
    <location>
        <begin position="68"/>
        <end position="92"/>
    </location>
</feature>
<comment type="caution">
    <text evidence="2">The sequence shown here is derived from an EMBL/GenBank/DDBJ whole genome shotgun (WGS) entry which is preliminary data.</text>
</comment>
<organism evidence="2 3">
    <name type="scientific">Saccharothrix ecbatanensis</name>
    <dbReference type="NCBI Taxonomy" id="1105145"/>
    <lineage>
        <taxon>Bacteria</taxon>
        <taxon>Bacillati</taxon>
        <taxon>Actinomycetota</taxon>
        <taxon>Actinomycetes</taxon>
        <taxon>Pseudonocardiales</taxon>
        <taxon>Pseudonocardiaceae</taxon>
        <taxon>Saccharothrix</taxon>
    </lineage>
</organism>
<evidence type="ECO:0000256" key="1">
    <source>
        <dbReference type="SAM" id="Phobius"/>
    </source>
</evidence>